<keyword evidence="3 4" id="KW-0472">Membrane</keyword>
<dbReference type="PATRIC" id="fig|1086011.3.peg.1825"/>
<name>H7FT92_FLAFP</name>
<evidence type="ECO:0000256" key="3">
    <source>
        <dbReference type="ARBA" id="ARBA00023136"/>
    </source>
</evidence>
<feature type="transmembrane region" description="Helical" evidence="4">
    <location>
        <begin position="86"/>
        <end position="109"/>
    </location>
</feature>
<feature type="domain" description="Major facilitator superfamily (MFS) profile" evidence="5">
    <location>
        <begin position="16"/>
        <end position="398"/>
    </location>
</feature>
<dbReference type="InterPro" id="IPR020846">
    <property type="entry name" value="MFS_dom"/>
</dbReference>
<dbReference type="Proteomes" id="UP000005566">
    <property type="component" value="Unassembled WGS sequence"/>
</dbReference>
<dbReference type="CDD" id="cd17370">
    <property type="entry name" value="MFS_MJ1317_like"/>
    <property type="match status" value="1"/>
</dbReference>
<keyword evidence="2 4" id="KW-1133">Transmembrane helix</keyword>
<feature type="transmembrane region" description="Helical" evidence="4">
    <location>
        <begin position="225"/>
        <end position="244"/>
    </location>
</feature>
<dbReference type="eggNOG" id="COG2814">
    <property type="taxonomic scope" value="Bacteria"/>
</dbReference>
<reference evidence="6 7" key="1">
    <citation type="journal article" date="2014" name="Acta Crystallogr. D">
        <title>Structure-based characterization and antifreeze properties of a hyperactive ice-binding protein from the Antarctic bacterium Flavobacterium frigoris PS1.</title>
        <authorList>
            <person name="Do H."/>
            <person name="Kim S.J."/>
            <person name="Kim H.J."/>
            <person name="Lee J.H."/>
        </authorList>
    </citation>
    <scope>NUCLEOTIDE SEQUENCE [LARGE SCALE GENOMIC DNA]</scope>
    <source>
        <strain evidence="6 7">PS1</strain>
    </source>
</reference>
<dbReference type="InterPro" id="IPR011701">
    <property type="entry name" value="MFS"/>
</dbReference>
<dbReference type="InterPro" id="IPR036259">
    <property type="entry name" value="MFS_trans_sf"/>
</dbReference>
<evidence type="ECO:0000256" key="4">
    <source>
        <dbReference type="SAM" id="Phobius"/>
    </source>
</evidence>
<dbReference type="GO" id="GO:0022857">
    <property type="term" value="F:transmembrane transporter activity"/>
    <property type="evidence" value="ECO:0007669"/>
    <property type="project" value="InterPro"/>
</dbReference>
<dbReference type="EMBL" id="AHKF01000018">
    <property type="protein sequence ID" value="EIA08146.1"/>
    <property type="molecule type" value="Genomic_DNA"/>
</dbReference>
<accession>H7FT92</accession>
<dbReference type="PANTHER" id="PTHR23518:SF2">
    <property type="entry name" value="MAJOR FACILITATOR SUPERFAMILY TRANSPORTER"/>
    <property type="match status" value="1"/>
</dbReference>
<feature type="transmembrane region" description="Helical" evidence="4">
    <location>
        <begin position="45"/>
        <end position="66"/>
    </location>
</feature>
<feature type="transmembrane region" description="Helical" evidence="4">
    <location>
        <begin position="307"/>
        <end position="327"/>
    </location>
</feature>
<organism evidence="6 7">
    <name type="scientific">Flavobacterium frigoris (strain PS1)</name>
    <dbReference type="NCBI Taxonomy" id="1086011"/>
    <lineage>
        <taxon>Bacteria</taxon>
        <taxon>Pseudomonadati</taxon>
        <taxon>Bacteroidota</taxon>
        <taxon>Flavobacteriia</taxon>
        <taxon>Flavobacteriales</taxon>
        <taxon>Flavobacteriaceae</taxon>
        <taxon>Flavobacterium</taxon>
    </lineage>
</organism>
<proteinExistence type="predicted"/>
<protein>
    <recommendedName>
        <fullName evidence="5">Major facilitator superfamily (MFS) profile domain-containing protein</fullName>
    </recommendedName>
</protein>
<dbReference type="PANTHER" id="PTHR23518">
    <property type="entry name" value="C-METHYLTRANSFERASE"/>
    <property type="match status" value="1"/>
</dbReference>
<feature type="transmembrane region" description="Helical" evidence="4">
    <location>
        <begin position="148"/>
        <end position="167"/>
    </location>
</feature>
<feature type="transmembrane region" description="Helical" evidence="4">
    <location>
        <begin position="17"/>
        <end position="38"/>
    </location>
</feature>
<evidence type="ECO:0000313" key="6">
    <source>
        <dbReference type="EMBL" id="EIA08146.1"/>
    </source>
</evidence>
<evidence type="ECO:0000256" key="2">
    <source>
        <dbReference type="ARBA" id="ARBA00022989"/>
    </source>
</evidence>
<feature type="transmembrane region" description="Helical" evidence="4">
    <location>
        <begin position="256"/>
        <end position="278"/>
    </location>
</feature>
<dbReference type="AlphaFoldDB" id="H7FT92"/>
<comment type="caution">
    <text evidence="6">The sequence shown here is derived from an EMBL/GenBank/DDBJ whole genome shotgun (WGS) entry which is preliminary data.</text>
</comment>
<feature type="transmembrane region" description="Helical" evidence="4">
    <location>
        <begin position="348"/>
        <end position="368"/>
    </location>
</feature>
<dbReference type="Gene3D" id="1.20.1250.20">
    <property type="entry name" value="MFS general substrate transporter like domains"/>
    <property type="match status" value="2"/>
</dbReference>
<dbReference type="SUPFAM" id="SSF103473">
    <property type="entry name" value="MFS general substrate transporter"/>
    <property type="match status" value="1"/>
</dbReference>
<dbReference type="Pfam" id="PF07690">
    <property type="entry name" value="MFS_1"/>
    <property type="match status" value="1"/>
</dbReference>
<sequence length="398" mass="44005">MAINKQSLILKNISRSVWILSLISLFTDTASEMLYPIIPIYLKSIGFSIVLIGILEGVAEATAGLSKGYFGKRSDATGKRVPFVQIGYAFSAISKPMMAVFIYPLWIFFARTIDRFGKGIRTGARDAILSDESTPETKGRVFGFHRSMDTLGAVLGPSLALIYLYFYPEDYKTLFYTAFIPGLLAVGTSFFLKEKRKINSTETKAPPFFSFLSYWKTSPPMYRKVATGLLAFTLFNNSDVFLLLKAKQSGLSDTAVIGIYIFYNLVYAAFAFPLGILADKIGLKKMLLSGIGVYAIVYFGMGFNHNIYVFIGLFTLYGIYAAATEGVSKAWISNITDKNDIATAIGTYSAFQSVCTMLASSLAGMIWYQFGANTTFIVTGTASIFILFYFVLMTNEKD</sequence>
<feature type="transmembrane region" description="Helical" evidence="4">
    <location>
        <begin position="173"/>
        <end position="192"/>
    </location>
</feature>
<gene>
    <name evidence="6" type="ORF">HJ01_01868</name>
</gene>
<evidence type="ECO:0000259" key="5">
    <source>
        <dbReference type="PROSITE" id="PS50850"/>
    </source>
</evidence>
<evidence type="ECO:0000313" key="7">
    <source>
        <dbReference type="Proteomes" id="UP000005566"/>
    </source>
</evidence>
<feature type="transmembrane region" description="Helical" evidence="4">
    <location>
        <begin position="374"/>
        <end position="392"/>
    </location>
</feature>
<dbReference type="PROSITE" id="PS50850">
    <property type="entry name" value="MFS"/>
    <property type="match status" value="1"/>
</dbReference>
<keyword evidence="7" id="KW-1185">Reference proteome</keyword>
<evidence type="ECO:0000256" key="1">
    <source>
        <dbReference type="ARBA" id="ARBA00022692"/>
    </source>
</evidence>
<dbReference type="STRING" id="1086011.HJ01_01868"/>
<keyword evidence="1 4" id="KW-0812">Transmembrane</keyword>